<name>A0A0F8YXM4_9ZZZZ</name>
<proteinExistence type="predicted"/>
<protein>
    <submittedName>
        <fullName evidence="1">Uncharacterized protein</fullName>
    </submittedName>
</protein>
<reference evidence="1" key="1">
    <citation type="journal article" date="2015" name="Nature">
        <title>Complex archaea that bridge the gap between prokaryotes and eukaryotes.</title>
        <authorList>
            <person name="Spang A."/>
            <person name="Saw J.H."/>
            <person name="Jorgensen S.L."/>
            <person name="Zaremba-Niedzwiedzka K."/>
            <person name="Martijn J."/>
            <person name="Lind A.E."/>
            <person name="van Eijk R."/>
            <person name="Schleper C."/>
            <person name="Guy L."/>
            <person name="Ettema T.J."/>
        </authorList>
    </citation>
    <scope>NUCLEOTIDE SEQUENCE</scope>
</reference>
<organism evidence="1">
    <name type="scientific">marine sediment metagenome</name>
    <dbReference type="NCBI Taxonomy" id="412755"/>
    <lineage>
        <taxon>unclassified sequences</taxon>
        <taxon>metagenomes</taxon>
        <taxon>ecological metagenomes</taxon>
    </lineage>
</organism>
<evidence type="ECO:0000313" key="1">
    <source>
        <dbReference type="EMBL" id="KKK86202.1"/>
    </source>
</evidence>
<comment type="caution">
    <text evidence="1">The sequence shown here is derived from an EMBL/GenBank/DDBJ whole genome shotgun (WGS) entry which is preliminary data.</text>
</comment>
<accession>A0A0F8YXM4</accession>
<dbReference type="AlphaFoldDB" id="A0A0F8YXM4"/>
<dbReference type="EMBL" id="LAZR01050955">
    <property type="protein sequence ID" value="KKK86202.1"/>
    <property type="molecule type" value="Genomic_DNA"/>
</dbReference>
<sequence>MTQEEYYAAMRPYTKLTQDISVPKEWYEGVVIATVGMASVYPEMVIEQIKEKFNQPRFYVRNAPWDVALAMERMILDVGRALYDGRDTIDN</sequence>
<gene>
    <name evidence="1" type="ORF">LCGC14_2765590</name>
</gene>